<reference evidence="3" key="1">
    <citation type="submission" date="2019-02" db="EMBL/GenBank/DDBJ databases">
        <title>Draft genome sequence of Sphaerospermopsis reniformis NIES-1949.</title>
        <authorList>
            <person name="Yamaguchi H."/>
            <person name="Suzuki S."/>
            <person name="Kawachi M."/>
        </authorList>
    </citation>
    <scope>NUCLEOTIDE SEQUENCE [LARGE SCALE GENOMIC DNA]</scope>
    <source>
        <strain evidence="3">NIES-1949</strain>
    </source>
</reference>
<evidence type="ECO:0000313" key="2">
    <source>
        <dbReference type="EMBL" id="GCL40275.1"/>
    </source>
</evidence>
<protein>
    <recommendedName>
        <fullName evidence="1">KANL3/Tex30 alpha/beta hydrolase-like domain-containing protein</fullName>
    </recommendedName>
</protein>
<feature type="domain" description="KANL3/Tex30 alpha/beta hydrolase-like" evidence="1">
    <location>
        <begin position="19"/>
        <end position="123"/>
    </location>
</feature>
<dbReference type="Gene3D" id="3.40.50.1820">
    <property type="entry name" value="alpha/beta hydrolase"/>
    <property type="match status" value="1"/>
</dbReference>
<dbReference type="Proteomes" id="UP000300142">
    <property type="component" value="Unassembled WGS sequence"/>
</dbReference>
<comment type="caution">
    <text evidence="2">The sequence shown here is derived from an EMBL/GenBank/DDBJ whole genome shotgun (WGS) entry which is preliminary data.</text>
</comment>
<dbReference type="InterPro" id="IPR046879">
    <property type="entry name" value="KANL3/Tex30_Abhydrolase"/>
</dbReference>
<dbReference type="PANTHER" id="PTHR12277">
    <property type="entry name" value="ALPHA/BETA HYDROLASE DOMAIN-CONTAINING PROTEIN"/>
    <property type="match status" value="1"/>
</dbReference>
<dbReference type="GO" id="GO:0008236">
    <property type="term" value="F:serine-type peptidase activity"/>
    <property type="evidence" value="ECO:0007669"/>
    <property type="project" value="InterPro"/>
</dbReference>
<dbReference type="PANTHER" id="PTHR12277:SF81">
    <property type="entry name" value="PROTEIN ABHD13"/>
    <property type="match status" value="1"/>
</dbReference>
<proteinExistence type="predicted"/>
<sequence length="147" mass="16604">MPSRKDFLSNPYLTEDLKIKPEQIIVFGRSVGGGSAIDLAARKPIAGLIIESTFTSAFRVVVPFPILPFDKFNNLEKIKKVKVPVLVMHGKLDDIVPFEHGEKLFAAVTTPKLYLWVEDANHNDFFEVAQEKYGQKLREFAELVSKN</sequence>
<keyword evidence="3" id="KW-1185">Reference proteome</keyword>
<organism evidence="2 3">
    <name type="scientific">Sphaerospermopsis reniformis</name>
    <dbReference type="NCBI Taxonomy" id="531300"/>
    <lineage>
        <taxon>Bacteria</taxon>
        <taxon>Bacillati</taxon>
        <taxon>Cyanobacteriota</taxon>
        <taxon>Cyanophyceae</taxon>
        <taxon>Nostocales</taxon>
        <taxon>Aphanizomenonaceae</taxon>
        <taxon>Sphaerospermopsis</taxon>
    </lineage>
</organism>
<dbReference type="AlphaFoldDB" id="A0A480A5J0"/>
<gene>
    <name evidence="2" type="ORF">SR1949_54110</name>
</gene>
<evidence type="ECO:0000259" key="1">
    <source>
        <dbReference type="Pfam" id="PF20408"/>
    </source>
</evidence>
<name>A0A480A5J0_9CYAN</name>
<accession>A0A480A5J0</accession>
<dbReference type="InterPro" id="IPR029058">
    <property type="entry name" value="AB_hydrolase_fold"/>
</dbReference>
<dbReference type="SUPFAM" id="SSF53474">
    <property type="entry name" value="alpha/beta-Hydrolases"/>
    <property type="match status" value="1"/>
</dbReference>
<evidence type="ECO:0000313" key="3">
    <source>
        <dbReference type="Proteomes" id="UP000300142"/>
    </source>
</evidence>
<dbReference type="GO" id="GO:0006508">
    <property type="term" value="P:proteolysis"/>
    <property type="evidence" value="ECO:0007669"/>
    <property type="project" value="InterPro"/>
</dbReference>
<dbReference type="EMBL" id="BJCE01000515">
    <property type="protein sequence ID" value="GCL40275.1"/>
    <property type="molecule type" value="Genomic_DNA"/>
</dbReference>
<dbReference type="Pfam" id="PF20408">
    <property type="entry name" value="Abhydrolase_11"/>
    <property type="match status" value="1"/>
</dbReference>